<dbReference type="EnsemblProtists" id="HpaT810926">
    <property type="protein sequence ID" value="HpaP810926"/>
    <property type="gene ID" value="HpaG810926"/>
</dbReference>
<proteinExistence type="predicted"/>
<dbReference type="Proteomes" id="UP000011713">
    <property type="component" value="Unassembled WGS sequence"/>
</dbReference>
<keyword evidence="2" id="KW-1185">Reference proteome</keyword>
<dbReference type="VEuPathDB" id="FungiDB:HpaG810926"/>
<organism evidence="1 2">
    <name type="scientific">Hyaloperonospora arabidopsidis (strain Emoy2)</name>
    <name type="common">Downy mildew agent</name>
    <name type="synonym">Peronospora arabidopsidis</name>
    <dbReference type="NCBI Taxonomy" id="559515"/>
    <lineage>
        <taxon>Eukaryota</taxon>
        <taxon>Sar</taxon>
        <taxon>Stramenopiles</taxon>
        <taxon>Oomycota</taxon>
        <taxon>Peronosporomycetes</taxon>
        <taxon>Peronosporales</taxon>
        <taxon>Peronosporaceae</taxon>
        <taxon>Hyaloperonospora</taxon>
    </lineage>
</organism>
<evidence type="ECO:0000313" key="2">
    <source>
        <dbReference type="Proteomes" id="UP000011713"/>
    </source>
</evidence>
<dbReference type="HOGENOM" id="CLU_2799409_0_0_1"/>
<dbReference type="EnsemblProtists" id="HpaT810927">
    <property type="protein sequence ID" value="HpaP810927"/>
    <property type="gene ID" value="HpaG810927"/>
</dbReference>
<dbReference type="InParanoid" id="M4BWM5"/>
<name>M4BWM5_HYAAE</name>
<protein>
    <submittedName>
        <fullName evidence="1">Uncharacterized protein</fullName>
    </submittedName>
</protein>
<accession>M4BWM5</accession>
<reference evidence="2" key="1">
    <citation type="journal article" date="2010" name="Science">
        <title>Signatures of adaptation to obligate biotrophy in the Hyaloperonospora arabidopsidis genome.</title>
        <authorList>
            <person name="Baxter L."/>
            <person name="Tripathy S."/>
            <person name="Ishaque N."/>
            <person name="Boot N."/>
            <person name="Cabral A."/>
            <person name="Kemen E."/>
            <person name="Thines M."/>
            <person name="Ah-Fong A."/>
            <person name="Anderson R."/>
            <person name="Badejoko W."/>
            <person name="Bittner-Eddy P."/>
            <person name="Boore J.L."/>
            <person name="Chibucos M.C."/>
            <person name="Coates M."/>
            <person name="Dehal P."/>
            <person name="Delehaunty K."/>
            <person name="Dong S."/>
            <person name="Downton P."/>
            <person name="Dumas B."/>
            <person name="Fabro G."/>
            <person name="Fronick C."/>
            <person name="Fuerstenberg S.I."/>
            <person name="Fulton L."/>
            <person name="Gaulin E."/>
            <person name="Govers F."/>
            <person name="Hughes L."/>
            <person name="Humphray S."/>
            <person name="Jiang R.H."/>
            <person name="Judelson H."/>
            <person name="Kamoun S."/>
            <person name="Kyung K."/>
            <person name="Meijer H."/>
            <person name="Minx P."/>
            <person name="Morris P."/>
            <person name="Nelson J."/>
            <person name="Phuntumart V."/>
            <person name="Qutob D."/>
            <person name="Rehmany A."/>
            <person name="Rougon-Cardoso A."/>
            <person name="Ryden P."/>
            <person name="Torto-Alalibo T."/>
            <person name="Studholme D."/>
            <person name="Wang Y."/>
            <person name="Win J."/>
            <person name="Wood J."/>
            <person name="Clifton S.W."/>
            <person name="Rogers J."/>
            <person name="Van den Ackerveken G."/>
            <person name="Jones J.D."/>
            <person name="McDowell J.M."/>
            <person name="Beynon J."/>
            <person name="Tyler B.M."/>
        </authorList>
    </citation>
    <scope>NUCLEOTIDE SEQUENCE [LARGE SCALE GENOMIC DNA]</scope>
    <source>
        <strain evidence="2">Emoy2</strain>
    </source>
</reference>
<reference evidence="1" key="2">
    <citation type="submission" date="2015-06" db="UniProtKB">
        <authorList>
            <consortium name="EnsemblProtists"/>
        </authorList>
    </citation>
    <scope>IDENTIFICATION</scope>
    <source>
        <strain evidence="1">Emoy2</strain>
    </source>
</reference>
<dbReference type="EMBL" id="JH598005">
    <property type="status" value="NOT_ANNOTATED_CDS"/>
    <property type="molecule type" value="Genomic_DNA"/>
</dbReference>
<evidence type="ECO:0000313" key="1">
    <source>
        <dbReference type="EnsemblProtists" id="HpaP810926"/>
    </source>
</evidence>
<sequence>MAVLQPLPTTDVWRQSCHFHQLGQQRPYSCMVCVAGGFRSQVYMYSTSWPSSGAGGGWFGEPVGVARG</sequence>
<dbReference type="AlphaFoldDB" id="M4BWM5"/>